<dbReference type="Gene3D" id="3.20.20.140">
    <property type="entry name" value="Metal-dependent hydrolases"/>
    <property type="match status" value="2"/>
</dbReference>
<sequence>MPDFRPFLTAVLLAAVTGLAQAADDAWDVANPPGDWRSIEIDTRETTWSNVTVSPDGETIVFDALGDIYSVPMAGGEARALTEGIPWNYQPRFSPDGLSIAFVSDRGGADNLWVMDADGTNARPVSDEHEHLVHNPAWSPNGQYLVAKKSFMGSRSIAGGEIWMFHAGAKGKGLQLTERPHGDEDQKNQADPVFSADGRYVYFAQDTTAGRVWQYGKDSTGQIFVIQRYDRETGETREFVTGPGGAVRPAPSPDGRWLAFIKRLVDLRSAIYLKDLETGREFMLHDDFERDLQETSGTEGNAPSIEWTPDSSAIVFWSGGGLHRVDVESREVTAVPVRLRKSMWVRDTLRHEVDVAPDRFTVQMPRWPVVSPDGETVVFQALGVLWKRQLPDGEPVRLTTQGTHFEFYPAFSPTGDQLVYTTWSDMDQGSVRVLDLADGTETVLTPNPGNYVEPAFSADGQSVAYRQMGGGYLLSPLWSLEPGLYVVPADAAQAPRHLVSGGSWPRFSADGARVWFQAQADGGLALKSVDLSGQDERIHARGSDIAAMALSPDGQWLAFIEGYEAYLAPLPMTGKPVTLSGSSKAYPVRQLSARAGAFLAWQGNDTVTWSLGPVLYRRALGEAFAFVEGASTPLPEPLERGTDIGFQVDADIPDGTVYLVGGTVVTMRDAMAGTQEIIEDGVVAVSGNRIVAVGARSDVSIAEDQRVIDVSGKTILPGFIDAHAHGGMARDGITPQQNWMQYSNLAFGVTTIHDPSNDTTEIFAASEMQRAGRLVAPRIFSTGTILYGAKGIGYHVDVESLEDAQFHVSRLKQAGAVSVKSYQLPRRDSRQMIVEAGDELGVMVVPEGGMKFQHNMTEIVDGHTTIEHSMTLKHIYDDVLQLWSQTGTAYTPTLGVSFGGMEGERYWYDRTNVWENERLMRYTPKSRVEPRAIRRQTAPDSHYNHIHVAASAKQLMDRGVAVNTGAHGQREGLALHWEMWMLEQGGFTPWQALRAATASGAWSLGMDGEIGSIESGKLADLVIIDGNPLDDLRRSEYVHATMINGRLFEAETMNQVWPAAVKRQPFFWELEGGDTVHPSAAAAEHSHSRRH</sequence>
<dbReference type="EMBL" id="VYXP01000006">
    <property type="protein sequence ID" value="KAA9130905.1"/>
    <property type="molecule type" value="Genomic_DNA"/>
</dbReference>
<dbReference type="PANTHER" id="PTHR36842:SF1">
    <property type="entry name" value="PROTEIN TOLB"/>
    <property type="match status" value="1"/>
</dbReference>
<comment type="caution">
    <text evidence="4">The sequence shown here is derived from an EMBL/GenBank/DDBJ whole genome shotgun (WGS) entry which is preliminary data.</text>
</comment>
<dbReference type="AlphaFoldDB" id="A0A5N0T777"/>
<dbReference type="RefSeq" id="WP_150864543.1">
    <property type="nucleotide sequence ID" value="NZ_VYXP01000006.1"/>
</dbReference>
<evidence type="ECO:0000313" key="4">
    <source>
        <dbReference type="EMBL" id="KAA9130905.1"/>
    </source>
</evidence>
<dbReference type="InterPro" id="IPR011659">
    <property type="entry name" value="WD40"/>
</dbReference>
<name>A0A5N0T777_9GAMM</name>
<feature type="signal peptide" evidence="2">
    <location>
        <begin position="1"/>
        <end position="22"/>
    </location>
</feature>
<protein>
    <submittedName>
        <fullName evidence="4">Amidohydrolase family protein</fullName>
    </submittedName>
</protein>
<dbReference type="PANTHER" id="PTHR36842">
    <property type="entry name" value="PROTEIN TOLB HOMOLOG"/>
    <property type="match status" value="1"/>
</dbReference>
<dbReference type="InterPro" id="IPR032466">
    <property type="entry name" value="Metal_Hydrolase"/>
</dbReference>
<evidence type="ECO:0000259" key="3">
    <source>
        <dbReference type="Pfam" id="PF01979"/>
    </source>
</evidence>
<dbReference type="Pfam" id="PF07676">
    <property type="entry name" value="PD40"/>
    <property type="match status" value="4"/>
</dbReference>
<keyword evidence="2" id="KW-0732">Signal</keyword>
<dbReference type="SUPFAM" id="SSF82171">
    <property type="entry name" value="DPP6 N-terminal domain-like"/>
    <property type="match status" value="2"/>
</dbReference>
<dbReference type="SUPFAM" id="SSF51338">
    <property type="entry name" value="Composite domain of metallo-dependent hydrolases"/>
    <property type="match status" value="1"/>
</dbReference>
<dbReference type="Gene3D" id="2.30.40.10">
    <property type="entry name" value="Urease, subunit C, domain 1"/>
    <property type="match status" value="2"/>
</dbReference>
<reference evidence="4 5" key="1">
    <citation type="submission" date="2019-09" db="EMBL/GenBank/DDBJ databases">
        <title>Wenzhouxiangella sp. Genome sequencing and assembly.</title>
        <authorList>
            <person name="Zhang R."/>
        </authorList>
    </citation>
    <scope>NUCLEOTIDE SEQUENCE [LARGE SCALE GENOMIC DNA]</scope>
    <source>
        <strain evidence="4 5">W260</strain>
    </source>
</reference>
<evidence type="ECO:0000256" key="2">
    <source>
        <dbReference type="SAM" id="SignalP"/>
    </source>
</evidence>
<accession>A0A5N0T777</accession>
<feature type="chain" id="PRO_5024384256" evidence="2">
    <location>
        <begin position="23"/>
        <end position="1091"/>
    </location>
</feature>
<dbReference type="Gene3D" id="2.120.10.30">
    <property type="entry name" value="TolB, C-terminal domain"/>
    <property type="match status" value="2"/>
</dbReference>
<gene>
    <name evidence="4" type="ORF">F3N42_11135</name>
</gene>
<keyword evidence="5" id="KW-1185">Reference proteome</keyword>
<dbReference type="GO" id="GO:0016810">
    <property type="term" value="F:hydrolase activity, acting on carbon-nitrogen (but not peptide) bonds"/>
    <property type="evidence" value="ECO:0007669"/>
    <property type="project" value="InterPro"/>
</dbReference>
<keyword evidence="4" id="KW-0378">Hydrolase</keyword>
<dbReference type="SUPFAM" id="SSF51556">
    <property type="entry name" value="Metallo-dependent hydrolases"/>
    <property type="match status" value="1"/>
</dbReference>
<proteinExistence type="inferred from homology"/>
<evidence type="ECO:0000313" key="5">
    <source>
        <dbReference type="Proteomes" id="UP000325372"/>
    </source>
</evidence>
<organism evidence="4 5">
    <name type="scientific">Marinihelvus fidelis</name>
    <dbReference type="NCBI Taxonomy" id="2613842"/>
    <lineage>
        <taxon>Bacteria</taxon>
        <taxon>Pseudomonadati</taxon>
        <taxon>Pseudomonadota</taxon>
        <taxon>Gammaproteobacteria</taxon>
        <taxon>Chromatiales</taxon>
        <taxon>Wenzhouxiangellaceae</taxon>
        <taxon>Marinihelvus</taxon>
    </lineage>
</organism>
<evidence type="ECO:0000256" key="1">
    <source>
        <dbReference type="ARBA" id="ARBA00009820"/>
    </source>
</evidence>
<dbReference type="Pfam" id="PF01979">
    <property type="entry name" value="Amidohydro_1"/>
    <property type="match status" value="1"/>
</dbReference>
<dbReference type="Proteomes" id="UP000325372">
    <property type="component" value="Unassembled WGS sequence"/>
</dbReference>
<dbReference type="InterPro" id="IPR006680">
    <property type="entry name" value="Amidohydro-rel"/>
</dbReference>
<dbReference type="InterPro" id="IPR011059">
    <property type="entry name" value="Metal-dep_hydrolase_composite"/>
</dbReference>
<comment type="similarity">
    <text evidence="1">Belongs to the TolB family.</text>
</comment>
<dbReference type="InterPro" id="IPR011042">
    <property type="entry name" value="6-blade_b-propeller_TolB-like"/>
</dbReference>
<feature type="domain" description="Amidohydrolase-related" evidence="3">
    <location>
        <begin position="952"/>
        <end position="1047"/>
    </location>
</feature>